<reference evidence="2 3" key="1">
    <citation type="journal article" date="2016" name="Nat. Commun.">
        <title>Thousands of microbial genomes shed light on interconnected biogeochemical processes in an aquifer system.</title>
        <authorList>
            <person name="Anantharaman K."/>
            <person name="Brown C.T."/>
            <person name="Hug L.A."/>
            <person name="Sharon I."/>
            <person name="Castelle C.J."/>
            <person name="Probst A.J."/>
            <person name="Thomas B.C."/>
            <person name="Singh A."/>
            <person name="Wilkins M.J."/>
            <person name="Karaoz U."/>
            <person name="Brodie E.L."/>
            <person name="Williams K.H."/>
            <person name="Hubbard S.S."/>
            <person name="Banfield J.F."/>
        </authorList>
    </citation>
    <scope>NUCLEOTIDE SEQUENCE [LARGE SCALE GENOMIC DNA]</scope>
</reference>
<dbReference type="GO" id="GO:0008654">
    <property type="term" value="P:phospholipid biosynthetic process"/>
    <property type="evidence" value="ECO:0007669"/>
    <property type="project" value="InterPro"/>
</dbReference>
<keyword evidence="1" id="KW-1133">Transmembrane helix</keyword>
<name>A0A1F6WB77_9BACT</name>
<dbReference type="Pfam" id="PF01066">
    <property type="entry name" value="CDP-OH_P_transf"/>
    <property type="match status" value="2"/>
</dbReference>
<gene>
    <name evidence="2" type="ORF">A3F19_00105</name>
</gene>
<feature type="transmembrane region" description="Helical" evidence="1">
    <location>
        <begin position="48"/>
        <end position="70"/>
    </location>
</feature>
<protein>
    <recommendedName>
        <fullName evidence="4">CDP-diacylglycerol--glycerol-3-phosphate 3-phosphatidyltransferase</fullName>
    </recommendedName>
</protein>
<dbReference type="EMBL" id="MFUJ01000023">
    <property type="protein sequence ID" value="OGI79163.1"/>
    <property type="molecule type" value="Genomic_DNA"/>
</dbReference>
<dbReference type="Gene3D" id="1.20.120.1760">
    <property type="match status" value="1"/>
</dbReference>
<keyword evidence="1" id="KW-0812">Transmembrane</keyword>
<sequence>MIKKLDKFVLFLYKKYGITPNMLTYTRIFAAPWLALCVSMAISGKNGIFVIFTLLFYIFIISTDFFDGLLARQILKRPAHHNDNLKVNEETHDRAYGGMLDRLSDKILIIFLLIPFGLNLFTFLIIGGESILAYEALTSPSHKKQATGAGKLKMLFQALLIPVLILSNTTNFIPGIVLYSVIILTIILTGNSIYSHYFND</sequence>
<dbReference type="InterPro" id="IPR043130">
    <property type="entry name" value="CDP-OH_PTrfase_TM_dom"/>
</dbReference>
<feature type="transmembrane region" description="Helical" evidence="1">
    <location>
        <begin position="107"/>
        <end position="132"/>
    </location>
</feature>
<evidence type="ECO:0000313" key="3">
    <source>
        <dbReference type="Proteomes" id="UP000177052"/>
    </source>
</evidence>
<dbReference type="GO" id="GO:0016780">
    <property type="term" value="F:phosphotransferase activity, for other substituted phosphate groups"/>
    <property type="evidence" value="ECO:0007669"/>
    <property type="project" value="InterPro"/>
</dbReference>
<keyword evidence="1" id="KW-0472">Membrane</keyword>
<dbReference type="AlphaFoldDB" id="A0A1F6WB77"/>
<organism evidence="2 3">
    <name type="scientific">Candidatus Nomurabacteria bacterium RIFCSPHIGHO2_12_FULL_37_29</name>
    <dbReference type="NCBI Taxonomy" id="1801759"/>
    <lineage>
        <taxon>Bacteria</taxon>
        <taxon>Candidatus Nomuraibacteriota</taxon>
    </lineage>
</organism>
<accession>A0A1F6WB77</accession>
<feature type="transmembrane region" description="Helical" evidence="1">
    <location>
        <begin position="176"/>
        <end position="197"/>
    </location>
</feature>
<dbReference type="Proteomes" id="UP000177052">
    <property type="component" value="Unassembled WGS sequence"/>
</dbReference>
<comment type="caution">
    <text evidence="2">The sequence shown here is derived from an EMBL/GenBank/DDBJ whole genome shotgun (WGS) entry which is preliminary data.</text>
</comment>
<proteinExistence type="predicted"/>
<evidence type="ECO:0000256" key="1">
    <source>
        <dbReference type="SAM" id="Phobius"/>
    </source>
</evidence>
<dbReference type="GO" id="GO:0016020">
    <property type="term" value="C:membrane"/>
    <property type="evidence" value="ECO:0007669"/>
    <property type="project" value="InterPro"/>
</dbReference>
<evidence type="ECO:0000313" key="2">
    <source>
        <dbReference type="EMBL" id="OGI79163.1"/>
    </source>
</evidence>
<dbReference type="InterPro" id="IPR000462">
    <property type="entry name" value="CDP-OH_P_trans"/>
</dbReference>
<feature type="transmembrane region" description="Helical" evidence="1">
    <location>
        <begin position="21"/>
        <end position="42"/>
    </location>
</feature>
<evidence type="ECO:0008006" key="4">
    <source>
        <dbReference type="Google" id="ProtNLM"/>
    </source>
</evidence>